<dbReference type="InterPro" id="IPR050763">
    <property type="entry name" value="ABC_transporter_ATP-binding"/>
</dbReference>
<feature type="region of interest" description="Disordered" evidence="10">
    <location>
        <begin position="310"/>
        <end position="335"/>
    </location>
</feature>
<dbReference type="PROSITE" id="PS00211">
    <property type="entry name" value="ABC_TRANSPORTER_1"/>
    <property type="match status" value="1"/>
</dbReference>
<dbReference type="NCBIfam" id="TIGR01188">
    <property type="entry name" value="drrA"/>
    <property type="match status" value="1"/>
</dbReference>
<dbReference type="InterPro" id="IPR027417">
    <property type="entry name" value="P-loop_NTPase"/>
</dbReference>
<dbReference type="Pfam" id="PF13732">
    <property type="entry name" value="DrrA1-3_C"/>
    <property type="match status" value="1"/>
</dbReference>
<dbReference type="PROSITE" id="PS50893">
    <property type="entry name" value="ABC_TRANSPORTER_2"/>
    <property type="match status" value="1"/>
</dbReference>
<dbReference type="InterPro" id="IPR017871">
    <property type="entry name" value="ABC_transporter-like_CS"/>
</dbReference>
<evidence type="ECO:0000256" key="2">
    <source>
        <dbReference type="ARBA" id="ARBA00022448"/>
    </source>
</evidence>
<dbReference type="PANTHER" id="PTHR42711">
    <property type="entry name" value="ABC TRANSPORTER ATP-BINDING PROTEIN"/>
    <property type="match status" value="1"/>
</dbReference>
<dbReference type="InterPro" id="IPR025302">
    <property type="entry name" value="DrrA1/2-like_C"/>
</dbReference>
<evidence type="ECO:0000313" key="13">
    <source>
        <dbReference type="Proteomes" id="UP000698059"/>
    </source>
</evidence>
<dbReference type="Pfam" id="PF00005">
    <property type="entry name" value="ABC_tran"/>
    <property type="match status" value="1"/>
</dbReference>
<gene>
    <name evidence="12" type="ORF">JOD49_001069</name>
</gene>
<dbReference type="InterPro" id="IPR005894">
    <property type="entry name" value="DrrA"/>
</dbReference>
<keyword evidence="8" id="KW-0046">Antibiotic resistance</keyword>
<evidence type="ECO:0000256" key="4">
    <source>
        <dbReference type="ARBA" id="ARBA00022741"/>
    </source>
</evidence>
<keyword evidence="6" id="KW-1278">Translocase</keyword>
<name>A0ABS2LCJ7_9CELL</name>
<evidence type="ECO:0000256" key="1">
    <source>
        <dbReference type="ARBA" id="ARBA00004413"/>
    </source>
</evidence>
<comment type="subcellular location">
    <subcellularLocation>
        <location evidence="1">Cell membrane</location>
        <topology evidence="1">Peripheral membrane protein</topology>
        <orientation evidence="1">Cytoplasmic side</orientation>
    </subcellularLocation>
</comment>
<dbReference type="GO" id="GO:0005524">
    <property type="term" value="F:ATP binding"/>
    <property type="evidence" value="ECO:0007669"/>
    <property type="project" value="UniProtKB-KW"/>
</dbReference>
<evidence type="ECO:0000313" key="12">
    <source>
        <dbReference type="EMBL" id="MBM7478149.1"/>
    </source>
</evidence>
<evidence type="ECO:0000256" key="5">
    <source>
        <dbReference type="ARBA" id="ARBA00022840"/>
    </source>
</evidence>
<evidence type="ECO:0000256" key="7">
    <source>
        <dbReference type="ARBA" id="ARBA00023136"/>
    </source>
</evidence>
<dbReference type="PANTHER" id="PTHR42711:SF19">
    <property type="entry name" value="DOXORUBICIN RESISTANCE ATP-BINDING PROTEIN DRRA"/>
    <property type="match status" value="1"/>
</dbReference>
<proteinExistence type="inferred from homology"/>
<comment type="caution">
    <text evidence="12">The sequence shown here is derived from an EMBL/GenBank/DDBJ whole genome shotgun (WGS) entry which is preliminary data.</text>
</comment>
<evidence type="ECO:0000256" key="6">
    <source>
        <dbReference type="ARBA" id="ARBA00022967"/>
    </source>
</evidence>
<comment type="similarity">
    <text evidence="9">Belongs to the ABC transporter superfamily. Drug exporter-1 (DrugE1) (TC 3.A.1.105) family.</text>
</comment>
<evidence type="ECO:0000256" key="3">
    <source>
        <dbReference type="ARBA" id="ARBA00022475"/>
    </source>
</evidence>
<sequence>MPDPMIDVRGLTKAYGSHAVLQGVDLTVRRGEIYALLGPNGAGKTTAVNILTTLVRPDAGTASIAGHDVVRQAARVREVIALTGQYASVDGFQTGEENLAMMATLAHLPRAVVATRTAALLDRFDLTGAARRRVETYSGGMRRRLDLAISLVADPQVLVLDEPTTGLDPQSRTELWDVVRELAADGITVLLTTQYLEEADRLADTIAVLDDGRIVARGTASELKALVPGQHVRVDVEDSRALAAVQDLGLEISGVNQKDLAAMVPTTDPLRTVRDVLARADERGIPVTGVSVVKPSLDDVFLALTGSRASRATSPSAAPGPTAQQAPAPTKAGHR</sequence>
<keyword evidence="7" id="KW-0472">Membrane</keyword>
<evidence type="ECO:0000256" key="10">
    <source>
        <dbReference type="SAM" id="MobiDB-lite"/>
    </source>
</evidence>
<dbReference type="Proteomes" id="UP000698059">
    <property type="component" value="Unassembled WGS sequence"/>
</dbReference>
<keyword evidence="3" id="KW-1003">Cell membrane</keyword>
<organism evidence="12 13">
    <name type="scientific">Oerskovia jenensis</name>
    <dbReference type="NCBI Taxonomy" id="162169"/>
    <lineage>
        <taxon>Bacteria</taxon>
        <taxon>Bacillati</taxon>
        <taxon>Actinomycetota</taxon>
        <taxon>Actinomycetes</taxon>
        <taxon>Micrococcales</taxon>
        <taxon>Cellulomonadaceae</taxon>
        <taxon>Oerskovia</taxon>
    </lineage>
</organism>
<dbReference type="EMBL" id="JAFBBO010000001">
    <property type="protein sequence ID" value="MBM7478149.1"/>
    <property type="molecule type" value="Genomic_DNA"/>
</dbReference>
<dbReference type="Gene3D" id="3.40.50.300">
    <property type="entry name" value="P-loop containing nucleotide triphosphate hydrolases"/>
    <property type="match status" value="1"/>
</dbReference>
<evidence type="ECO:0000256" key="9">
    <source>
        <dbReference type="ARBA" id="ARBA00049985"/>
    </source>
</evidence>
<dbReference type="RefSeq" id="WP_205306288.1">
    <property type="nucleotide sequence ID" value="NZ_BAAAVF010000002.1"/>
</dbReference>
<dbReference type="SMART" id="SM00382">
    <property type="entry name" value="AAA"/>
    <property type="match status" value="1"/>
</dbReference>
<evidence type="ECO:0000256" key="8">
    <source>
        <dbReference type="ARBA" id="ARBA00023251"/>
    </source>
</evidence>
<feature type="domain" description="ABC transporter" evidence="11">
    <location>
        <begin position="6"/>
        <end position="236"/>
    </location>
</feature>
<keyword evidence="4" id="KW-0547">Nucleotide-binding</keyword>
<dbReference type="InterPro" id="IPR003593">
    <property type="entry name" value="AAA+_ATPase"/>
</dbReference>
<keyword evidence="2" id="KW-0813">Transport</keyword>
<keyword evidence="13" id="KW-1185">Reference proteome</keyword>
<protein>
    <submittedName>
        <fullName evidence="12">ABC-2 type transport system ATP-binding protein</fullName>
    </submittedName>
</protein>
<dbReference type="InterPro" id="IPR003439">
    <property type="entry name" value="ABC_transporter-like_ATP-bd"/>
</dbReference>
<evidence type="ECO:0000259" key="11">
    <source>
        <dbReference type="PROSITE" id="PS50893"/>
    </source>
</evidence>
<accession>A0ABS2LCJ7</accession>
<reference evidence="12 13" key="1">
    <citation type="submission" date="2021-01" db="EMBL/GenBank/DDBJ databases">
        <title>Sequencing the genomes of 1000 actinobacteria strains.</title>
        <authorList>
            <person name="Klenk H.-P."/>
        </authorList>
    </citation>
    <scope>NUCLEOTIDE SEQUENCE [LARGE SCALE GENOMIC DNA]</scope>
    <source>
        <strain evidence="12 13">DSM 46000</strain>
    </source>
</reference>
<keyword evidence="5 12" id="KW-0067">ATP-binding</keyword>
<dbReference type="SUPFAM" id="SSF52540">
    <property type="entry name" value="P-loop containing nucleoside triphosphate hydrolases"/>
    <property type="match status" value="1"/>
</dbReference>